<dbReference type="SUPFAM" id="SSF53474">
    <property type="entry name" value="alpha/beta-Hydrolases"/>
    <property type="match status" value="1"/>
</dbReference>
<gene>
    <name evidence="3" type="ORF">B0H67DRAFT_495929</name>
</gene>
<evidence type="ECO:0000256" key="1">
    <source>
        <dbReference type="ARBA" id="ARBA00005622"/>
    </source>
</evidence>
<evidence type="ECO:0000313" key="4">
    <source>
        <dbReference type="Proteomes" id="UP001172102"/>
    </source>
</evidence>
<keyword evidence="2 3" id="KW-0378">Hydrolase</keyword>
<organism evidence="3 4">
    <name type="scientific">Lasiosphaeris hirsuta</name>
    <dbReference type="NCBI Taxonomy" id="260670"/>
    <lineage>
        <taxon>Eukaryota</taxon>
        <taxon>Fungi</taxon>
        <taxon>Dikarya</taxon>
        <taxon>Ascomycota</taxon>
        <taxon>Pezizomycotina</taxon>
        <taxon>Sordariomycetes</taxon>
        <taxon>Sordariomycetidae</taxon>
        <taxon>Sordariales</taxon>
        <taxon>Lasiosphaeriaceae</taxon>
        <taxon>Lasiosphaeris</taxon>
    </lineage>
</organism>
<dbReference type="GO" id="GO:0016788">
    <property type="term" value="F:hydrolase activity, acting on ester bonds"/>
    <property type="evidence" value="ECO:0007669"/>
    <property type="project" value="TreeGrafter"/>
</dbReference>
<dbReference type="InterPro" id="IPR029058">
    <property type="entry name" value="AB_hydrolase_fold"/>
</dbReference>
<dbReference type="Pfam" id="PF00756">
    <property type="entry name" value="Esterase"/>
    <property type="match status" value="1"/>
</dbReference>
<reference evidence="3" key="1">
    <citation type="submission" date="2023-06" db="EMBL/GenBank/DDBJ databases">
        <title>Genome-scale phylogeny and comparative genomics of the fungal order Sordariales.</title>
        <authorList>
            <consortium name="Lawrence Berkeley National Laboratory"/>
            <person name="Hensen N."/>
            <person name="Bonometti L."/>
            <person name="Westerberg I."/>
            <person name="Brannstrom I.O."/>
            <person name="Guillou S."/>
            <person name="Cros-Aarteil S."/>
            <person name="Calhoun S."/>
            <person name="Haridas S."/>
            <person name="Kuo A."/>
            <person name="Mondo S."/>
            <person name="Pangilinan J."/>
            <person name="Riley R."/>
            <person name="Labutti K."/>
            <person name="Andreopoulos B."/>
            <person name="Lipzen A."/>
            <person name="Chen C."/>
            <person name="Yanf M."/>
            <person name="Daum C."/>
            <person name="Ng V."/>
            <person name="Clum A."/>
            <person name="Steindorff A."/>
            <person name="Ohm R."/>
            <person name="Martin F."/>
            <person name="Silar P."/>
            <person name="Natvig D."/>
            <person name="Lalanne C."/>
            <person name="Gautier V."/>
            <person name="Ament-Velasquez S.L."/>
            <person name="Kruys A."/>
            <person name="Hutchinson M.I."/>
            <person name="Powell A.J."/>
            <person name="Barry K."/>
            <person name="Miller A.N."/>
            <person name="Grigoriev I.V."/>
            <person name="Debuchy R."/>
            <person name="Gladieux P."/>
            <person name="Thoren M.H."/>
            <person name="Johannesson H."/>
        </authorList>
    </citation>
    <scope>NUCLEOTIDE SEQUENCE</scope>
    <source>
        <strain evidence="3">SMH4607-1</strain>
    </source>
</reference>
<dbReference type="AlphaFoldDB" id="A0AA40DPA5"/>
<dbReference type="InterPro" id="IPR000801">
    <property type="entry name" value="Esterase-like"/>
</dbReference>
<proteinExistence type="inferred from homology"/>
<dbReference type="InterPro" id="IPR052558">
    <property type="entry name" value="Siderophore_Hydrolase_D"/>
</dbReference>
<dbReference type="Proteomes" id="UP001172102">
    <property type="component" value="Unassembled WGS sequence"/>
</dbReference>
<comment type="similarity">
    <text evidence="1">Belongs to the esterase D family.</text>
</comment>
<dbReference type="PANTHER" id="PTHR40841:SF2">
    <property type="entry name" value="SIDEROPHORE-DEGRADING ESTERASE (EUROFUNG)"/>
    <property type="match status" value="1"/>
</dbReference>
<dbReference type="PANTHER" id="PTHR40841">
    <property type="entry name" value="SIDEROPHORE TRIACETYLFUSARININE C ESTERASE"/>
    <property type="match status" value="1"/>
</dbReference>
<dbReference type="EMBL" id="JAUKUA010000006">
    <property type="protein sequence ID" value="KAK0708486.1"/>
    <property type="molecule type" value="Genomic_DNA"/>
</dbReference>
<evidence type="ECO:0000313" key="3">
    <source>
        <dbReference type="EMBL" id="KAK0708486.1"/>
    </source>
</evidence>
<comment type="caution">
    <text evidence="3">The sequence shown here is derived from an EMBL/GenBank/DDBJ whole genome shotgun (WGS) entry which is preliminary data.</text>
</comment>
<evidence type="ECO:0000256" key="2">
    <source>
        <dbReference type="ARBA" id="ARBA00022801"/>
    </source>
</evidence>
<accession>A0AA40DPA5</accession>
<keyword evidence="4" id="KW-1185">Reference proteome</keyword>
<sequence length="299" mass="32452">METWSFTPFPPLPPTLFPNTAFYTATSPGHQTYQITISYPFEWGTSAPALITDKTALTLYVLDGNALGQTASEAVKRRVPVDATTPDTVVVSIGYPLTDAVYNLTQRAIDFRPPGSAADAPPSGADAFLAFIDGALRPWVRGTAFPGVAFARDALYGHSLGGLSVVYALVKEPELFDTFLVASPGLDLGLLDEVSRKFGIAEAQGAVVVANGTGPAVSISYGSLEQYPIRRKAESEAAFRVRQGVYAQYDMPVRSHELFHRLKWSGRVRDVVIKEYVGQDHFAVAASAITDGMDYFFNW</sequence>
<name>A0AA40DPA5_9PEZI</name>
<protein>
    <submittedName>
        <fullName evidence="3">Alpha/Beta hydrolase protein</fullName>
    </submittedName>
</protein>
<dbReference type="Gene3D" id="3.40.50.1820">
    <property type="entry name" value="alpha/beta hydrolase"/>
    <property type="match status" value="1"/>
</dbReference>